<evidence type="ECO:0000313" key="5">
    <source>
        <dbReference type="Proteomes" id="UP001381693"/>
    </source>
</evidence>
<keyword evidence="2" id="KW-0418">Kinase</keyword>
<dbReference type="InterPro" id="IPR043129">
    <property type="entry name" value="ATPase_NBD"/>
</dbReference>
<reference evidence="4 5" key="1">
    <citation type="submission" date="2023-11" db="EMBL/GenBank/DDBJ databases">
        <title>Halocaridina rubra genome assembly.</title>
        <authorList>
            <person name="Smith C."/>
        </authorList>
    </citation>
    <scope>NUCLEOTIDE SEQUENCE [LARGE SCALE GENOMIC DNA]</scope>
    <source>
        <strain evidence="4">EP-1</strain>
        <tissue evidence="4">Whole</tissue>
    </source>
</reference>
<dbReference type="Pfam" id="PF02782">
    <property type="entry name" value="FGGY_C"/>
    <property type="match status" value="1"/>
</dbReference>
<evidence type="ECO:0000313" key="4">
    <source>
        <dbReference type="EMBL" id="KAK7058757.1"/>
    </source>
</evidence>
<comment type="caution">
    <text evidence="4">The sequence shown here is derived from an EMBL/GenBank/DDBJ whole genome shotgun (WGS) entry which is preliminary data.</text>
</comment>
<dbReference type="Gene3D" id="1.20.58.2240">
    <property type="match status" value="1"/>
</dbReference>
<accession>A0AAN8WQL5</accession>
<keyword evidence="1" id="KW-0808">Transferase</keyword>
<dbReference type="InterPro" id="IPR018485">
    <property type="entry name" value="FGGY_C"/>
</dbReference>
<protein>
    <recommendedName>
        <fullName evidence="3">Carbohydrate kinase FGGY C-terminal domain-containing protein</fullName>
    </recommendedName>
</protein>
<feature type="non-terminal residue" evidence="4">
    <location>
        <position position="1"/>
    </location>
</feature>
<proteinExistence type="predicted"/>
<dbReference type="GO" id="GO:0019150">
    <property type="term" value="F:D-ribulokinase activity"/>
    <property type="evidence" value="ECO:0007669"/>
    <property type="project" value="TreeGrafter"/>
</dbReference>
<dbReference type="GO" id="GO:0005737">
    <property type="term" value="C:cytoplasm"/>
    <property type="evidence" value="ECO:0007669"/>
    <property type="project" value="TreeGrafter"/>
</dbReference>
<evidence type="ECO:0000259" key="3">
    <source>
        <dbReference type="Pfam" id="PF02782"/>
    </source>
</evidence>
<dbReference type="EMBL" id="JAXCGZ010021108">
    <property type="protein sequence ID" value="KAK7058757.1"/>
    <property type="molecule type" value="Genomic_DNA"/>
</dbReference>
<dbReference type="GO" id="GO:0019321">
    <property type="term" value="P:pentose metabolic process"/>
    <property type="evidence" value="ECO:0007669"/>
    <property type="project" value="TreeGrafter"/>
</dbReference>
<dbReference type="AlphaFoldDB" id="A0AAN8WQL5"/>
<dbReference type="PANTHER" id="PTHR43435">
    <property type="entry name" value="RIBULOKINASE"/>
    <property type="match status" value="1"/>
</dbReference>
<dbReference type="SUPFAM" id="SSF53067">
    <property type="entry name" value="Actin-like ATPase domain"/>
    <property type="match status" value="1"/>
</dbReference>
<name>A0AAN8WQL5_HALRR</name>
<dbReference type="PANTHER" id="PTHR43435:SF4">
    <property type="entry name" value="FGGY CARBOHYDRATE KINASE DOMAIN-CONTAINING PROTEIN"/>
    <property type="match status" value="1"/>
</dbReference>
<feature type="domain" description="Carbohydrate kinase FGGY C-terminal" evidence="3">
    <location>
        <begin position="12"/>
        <end position="76"/>
    </location>
</feature>
<evidence type="ECO:0000256" key="2">
    <source>
        <dbReference type="ARBA" id="ARBA00022777"/>
    </source>
</evidence>
<evidence type="ECO:0000256" key="1">
    <source>
        <dbReference type="ARBA" id="ARBA00022679"/>
    </source>
</evidence>
<dbReference type="Proteomes" id="UP001381693">
    <property type="component" value="Unassembled WGS sequence"/>
</dbReference>
<organism evidence="4 5">
    <name type="scientific">Halocaridina rubra</name>
    <name type="common">Hawaiian red shrimp</name>
    <dbReference type="NCBI Taxonomy" id="373956"/>
    <lineage>
        <taxon>Eukaryota</taxon>
        <taxon>Metazoa</taxon>
        <taxon>Ecdysozoa</taxon>
        <taxon>Arthropoda</taxon>
        <taxon>Crustacea</taxon>
        <taxon>Multicrustacea</taxon>
        <taxon>Malacostraca</taxon>
        <taxon>Eumalacostraca</taxon>
        <taxon>Eucarida</taxon>
        <taxon>Decapoda</taxon>
        <taxon>Pleocyemata</taxon>
        <taxon>Caridea</taxon>
        <taxon>Atyoidea</taxon>
        <taxon>Atyidae</taxon>
        <taxon>Halocaridina</taxon>
    </lineage>
</organism>
<keyword evidence="5" id="KW-1185">Reference proteome</keyword>
<sequence length="85" mass="9460">DIYNWLEGILFEMVKEQSVKDVSHLTEGIHVYPDFHGNRSPLADPSMVGMISGLTLDDSARNLALLYLATIQALAVCTNKFIFFG</sequence>
<gene>
    <name evidence="4" type="ORF">SK128_024872</name>
</gene>